<dbReference type="GO" id="GO:0032259">
    <property type="term" value="P:methylation"/>
    <property type="evidence" value="ECO:0007669"/>
    <property type="project" value="UniProtKB-KW"/>
</dbReference>
<proteinExistence type="predicted"/>
<organism evidence="2 3">
    <name type="scientific">Candidatus Halobonum tyrrellensis G22</name>
    <dbReference type="NCBI Taxonomy" id="1324957"/>
    <lineage>
        <taxon>Archaea</taxon>
        <taxon>Methanobacteriati</taxon>
        <taxon>Methanobacteriota</taxon>
        <taxon>Stenosarchaea group</taxon>
        <taxon>Halobacteria</taxon>
        <taxon>Halobacteriales</taxon>
        <taxon>Haloferacaceae</taxon>
        <taxon>Candidatus Halobonum</taxon>
    </lineage>
</organism>
<dbReference type="InterPro" id="IPR029063">
    <property type="entry name" value="SAM-dependent_MTases_sf"/>
</dbReference>
<dbReference type="STRING" id="1324957.K933_12161"/>
<evidence type="ECO:0000313" key="3">
    <source>
        <dbReference type="Proteomes" id="UP000017840"/>
    </source>
</evidence>
<dbReference type="OrthoDB" id="8915at2157"/>
<keyword evidence="3" id="KW-1185">Reference proteome</keyword>
<reference evidence="2 3" key="1">
    <citation type="journal article" date="2013" name="Genome Announc.">
        <title>Draft Genome Sequence of 'Candidatus Halobonum tyrrellensis' Strain G22, Isolated from the Hypersaline Waters of Lake Tyrrell, Australia.</title>
        <authorList>
            <person name="Ugalde J.A."/>
            <person name="Narasingarao P."/>
            <person name="Kuo S."/>
            <person name="Podell S."/>
            <person name="Allen E.E."/>
        </authorList>
    </citation>
    <scope>NUCLEOTIDE SEQUENCE [LARGE SCALE GENOMIC DNA]</scope>
    <source>
        <strain evidence="2 3">G22</strain>
    </source>
</reference>
<comment type="caution">
    <text evidence="2">The sequence shown here is derived from an EMBL/GenBank/DDBJ whole genome shotgun (WGS) entry which is preliminary data.</text>
</comment>
<dbReference type="PANTHER" id="PTHR43591">
    <property type="entry name" value="METHYLTRANSFERASE"/>
    <property type="match status" value="1"/>
</dbReference>
<dbReference type="RefSeq" id="WP_023395008.1">
    <property type="nucleotide sequence ID" value="NZ_ASGZ01000043.1"/>
</dbReference>
<dbReference type="PANTHER" id="PTHR43591:SF24">
    <property type="entry name" value="2-METHOXY-6-POLYPRENYL-1,4-BENZOQUINOL METHYLASE, MITOCHONDRIAL"/>
    <property type="match status" value="1"/>
</dbReference>
<dbReference type="GO" id="GO:0008757">
    <property type="term" value="F:S-adenosylmethionine-dependent methyltransferase activity"/>
    <property type="evidence" value="ECO:0007669"/>
    <property type="project" value="InterPro"/>
</dbReference>
<dbReference type="SUPFAM" id="SSF53335">
    <property type="entry name" value="S-adenosyl-L-methionine-dependent methyltransferases"/>
    <property type="match status" value="1"/>
</dbReference>
<dbReference type="InterPro" id="IPR013216">
    <property type="entry name" value="Methyltransf_11"/>
</dbReference>
<accession>V4GS00</accession>
<evidence type="ECO:0000259" key="1">
    <source>
        <dbReference type="Pfam" id="PF08241"/>
    </source>
</evidence>
<feature type="domain" description="Methyltransferase type 11" evidence="1">
    <location>
        <begin position="65"/>
        <end position="163"/>
    </location>
</feature>
<dbReference type="PATRIC" id="fig|1324957.4.peg.2470"/>
<dbReference type="Gene3D" id="3.40.50.150">
    <property type="entry name" value="Vaccinia Virus protein VP39"/>
    <property type="match status" value="1"/>
</dbReference>
<gene>
    <name evidence="2" type="ORF">K933_12161</name>
</gene>
<protein>
    <submittedName>
        <fullName evidence="2">Type 11 methyltransferase</fullName>
    </submittedName>
</protein>
<dbReference type="eggNOG" id="arCOG03529">
    <property type="taxonomic scope" value="Archaea"/>
</dbReference>
<dbReference type="Pfam" id="PF08241">
    <property type="entry name" value="Methyltransf_11"/>
    <property type="match status" value="1"/>
</dbReference>
<sequence>MTRDGSGSEGDEDGDGVKRAVRRHWDGRAATFDDEVHHGIHTDEQRERWLSVLDAWVDDPPRRVLDAGCGTGVVSLLLAELGHDVTGVDFAPGMLDRARAKAAARARLAGSARFLAGDATRLAAPDGAYDALTARHLLWTLPDPAGALREWRRVVRPGGRVVLVEGRWDHDEPRGEYRAVHGDLPLYDGRPPHDLCDRLEASGFVGVDAERLMDPTLWGRDPRHEYYVVAGTVPEA</sequence>
<dbReference type="CDD" id="cd02440">
    <property type="entry name" value="AdoMet_MTases"/>
    <property type="match status" value="1"/>
</dbReference>
<dbReference type="Proteomes" id="UP000017840">
    <property type="component" value="Unassembled WGS sequence"/>
</dbReference>
<keyword evidence="2" id="KW-0489">Methyltransferase</keyword>
<evidence type="ECO:0000313" key="2">
    <source>
        <dbReference type="EMBL" id="ESP87826.1"/>
    </source>
</evidence>
<keyword evidence="2" id="KW-0808">Transferase</keyword>
<name>V4GS00_9EURY</name>
<dbReference type="AlphaFoldDB" id="V4GS00"/>
<dbReference type="EMBL" id="ASGZ01000043">
    <property type="protein sequence ID" value="ESP87826.1"/>
    <property type="molecule type" value="Genomic_DNA"/>
</dbReference>